<keyword evidence="3" id="KW-1185">Reference proteome</keyword>
<dbReference type="Proteomes" id="UP000237655">
    <property type="component" value="Chromosome"/>
</dbReference>
<name>A0A2S0MUF9_9RHOB</name>
<dbReference type="InterPro" id="IPR037523">
    <property type="entry name" value="VOC_core"/>
</dbReference>
<evidence type="ECO:0000259" key="1">
    <source>
        <dbReference type="PROSITE" id="PS51819"/>
    </source>
</evidence>
<gene>
    <name evidence="2" type="ORF">C6Y53_18620</name>
</gene>
<dbReference type="Gene3D" id="3.30.720.120">
    <property type="match status" value="1"/>
</dbReference>
<protein>
    <submittedName>
        <fullName evidence="2">Glyoxalase</fullName>
    </submittedName>
</protein>
<evidence type="ECO:0000313" key="2">
    <source>
        <dbReference type="EMBL" id="AVO39508.1"/>
    </source>
</evidence>
<dbReference type="EMBL" id="CP027665">
    <property type="protein sequence ID" value="AVO39508.1"/>
    <property type="molecule type" value="Genomic_DNA"/>
</dbReference>
<dbReference type="InterPro" id="IPR004360">
    <property type="entry name" value="Glyas_Fos-R_dOase_dom"/>
</dbReference>
<evidence type="ECO:0000313" key="3">
    <source>
        <dbReference type="Proteomes" id="UP000237655"/>
    </source>
</evidence>
<dbReference type="InterPro" id="IPR029068">
    <property type="entry name" value="Glyas_Bleomycin-R_OHBP_Dase"/>
</dbReference>
<dbReference type="AlphaFoldDB" id="A0A2S0MUF9"/>
<dbReference type="Gene3D" id="3.30.720.110">
    <property type="match status" value="1"/>
</dbReference>
<reference evidence="3" key="1">
    <citation type="submission" date="2018-03" db="EMBL/GenBank/DDBJ databases">
        <title>Genomic analysis of the strain SH-1 isolated from shrimp intestine.</title>
        <authorList>
            <person name="Kim Y.-S."/>
            <person name="Kim S.-E."/>
            <person name="Kim K.-H."/>
        </authorList>
    </citation>
    <scope>NUCLEOTIDE SEQUENCE [LARGE SCALE GENOMIC DNA]</scope>
    <source>
        <strain evidence="3">SH-1</strain>
    </source>
</reference>
<dbReference type="PANTHER" id="PTHR34109:SF1">
    <property type="entry name" value="VOC DOMAIN-CONTAINING PROTEIN"/>
    <property type="match status" value="1"/>
</dbReference>
<dbReference type="RefSeq" id="WP_106473812.1">
    <property type="nucleotide sequence ID" value="NZ_CP027665.1"/>
</dbReference>
<dbReference type="SUPFAM" id="SSF54593">
    <property type="entry name" value="Glyoxalase/Bleomycin resistance protein/Dihydroxybiphenyl dioxygenase"/>
    <property type="match status" value="1"/>
</dbReference>
<dbReference type="PANTHER" id="PTHR34109">
    <property type="entry name" value="BNAUNNG04460D PROTEIN-RELATED"/>
    <property type="match status" value="1"/>
</dbReference>
<proteinExistence type="predicted"/>
<sequence length="133" mass="14406">MLIPATRYHDCEAALSFITGVLGLHAHSVYRDDAGAIVHAQIALGRGMMMFGPHGDGEFDRFMVDPAQAGGETTTIYAVVDDVAAARDRAVSGGAEIVMPMRDQDYGGSSFTIRDPEGHIWTFGDYDPWPTED</sequence>
<feature type="domain" description="VOC" evidence="1">
    <location>
        <begin position="1"/>
        <end position="126"/>
    </location>
</feature>
<dbReference type="PROSITE" id="PS51819">
    <property type="entry name" value="VOC"/>
    <property type="match status" value="1"/>
</dbReference>
<organism evidence="2 3">
    <name type="scientific">Pukyongiella litopenaei</name>
    <dbReference type="NCBI Taxonomy" id="2605946"/>
    <lineage>
        <taxon>Bacteria</taxon>
        <taxon>Pseudomonadati</taxon>
        <taxon>Pseudomonadota</taxon>
        <taxon>Alphaproteobacteria</taxon>
        <taxon>Rhodobacterales</taxon>
        <taxon>Paracoccaceae</taxon>
        <taxon>Pukyongiella</taxon>
    </lineage>
</organism>
<accession>A0A2S0MUF9</accession>
<dbReference type="Pfam" id="PF00903">
    <property type="entry name" value="Glyoxalase"/>
    <property type="match status" value="1"/>
</dbReference>
<dbReference type="KEGG" id="thas:C6Y53_18620"/>